<dbReference type="InterPro" id="IPR036691">
    <property type="entry name" value="Endo/exonu/phosph_ase_sf"/>
</dbReference>
<keyword evidence="3" id="KW-1185">Reference proteome</keyword>
<evidence type="ECO:0000259" key="1">
    <source>
        <dbReference type="Pfam" id="PF03372"/>
    </source>
</evidence>
<dbReference type="InterPro" id="IPR005135">
    <property type="entry name" value="Endo/exonuclease/phosphatase"/>
</dbReference>
<dbReference type="Pfam" id="PF03372">
    <property type="entry name" value="Exo_endo_phos"/>
    <property type="match status" value="1"/>
</dbReference>
<proteinExistence type="predicted"/>
<dbReference type="EMBL" id="AVOT02036472">
    <property type="protein sequence ID" value="MBW0530985.1"/>
    <property type="molecule type" value="Genomic_DNA"/>
</dbReference>
<evidence type="ECO:0000313" key="2">
    <source>
        <dbReference type="EMBL" id="MBW0530985.1"/>
    </source>
</evidence>
<dbReference type="Gene3D" id="3.60.10.10">
    <property type="entry name" value="Endonuclease/exonuclease/phosphatase"/>
    <property type="match status" value="1"/>
</dbReference>
<evidence type="ECO:0000313" key="3">
    <source>
        <dbReference type="Proteomes" id="UP000765509"/>
    </source>
</evidence>
<feature type="domain" description="Endonuclease/exonuclease/phosphatase" evidence="1">
    <location>
        <begin position="2"/>
        <end position="208"/>
    </location>
</feature>
<accession>A0A9Q3EX07</accession>
<dbReference type="PANTHER" id="PTHR47510:SF3">
    <property type="entry name" value="ENDO_EXONUCLEASE_PHOSPHATASE DOMAIN-CONTAINING PROTEIN"/>
    <property type="match status" value="1"/>
</dbReference>
<dbReference type="CDD" id="cd09076">
    <property type="entry name" value="L1-EN"/>
    <property type="match status" value="1"/>
</dbReference>
<gene>
    <name evidence="2" type="ORF">O181_070700</name>
</gene>
<sequence>MDITAIQEVRWTNSGTLKSQGNTILYSGGDKHEHGVGFVISDNVATNIVRFQPISDRICYIELKCKWYNMFLINCYAPTEDKSDDIKNKFYEDLDLVCDTLPIDKPKIILGDFNAKIGKENIYKPTIGSESLHEITNDNGNKLITFATAKNMIISNTYFPHKNIHKQTWISPCGLVRNQIDHMLVDNRIKSCVKDIRSMRGSSAMSDHFLVKAKIKLRISTKWKKKNKHKEKINKDILKTITAKVYQEKISIELRDIQEMVNLNEAWGKVEQAIKITAKEVLGYVSKKTKKRWFNEECKAAQEEKDKARTKVLQNPSEDNKRLLAQKQKDAKKVIRRNKRLWEKERIHTIENNRNNNSRIFFEKVNEVKRGYQTRPTAMKKHDGSLLTESKEIACEFKDMFEKLLNQPNENNTIIQYSTVEQQLEKPSEDEVKMGLDMLKNGKAPGDDEIVAECLKKGGQGLLNQLHKLMNTIWEQEEIPEAWRISIICPVYKKGDIIESENYRGI</sequence>
<protein>
    <recommendedName>
        <fullName evidence="1">Endonuclease/exonuclease/phosphatase domain-containing protein</fullName>
    </recommendedName>
</protein>
<dbReference type="SUPFAM" id="SSF56219">
    <property type="entry name" value="DNase I-like"/>
    <property type="match status" value="1"/>
</dbReference>
<dbReference type="GO" id="GO:0003824">
    <property type="term" value="F:catalytic activity"/>
    <property type="evidence" value="ECO:0007669"/>
    <property type="project" value="InterPro"/>
</dbReference>
<dbReference type="AlphaFoldDB" id="A0A9Q3EX07"/>
<dbReference type="OrthoDB" id="6623904at2759"/>
<dbReference type="PANTHER" id="PTHR47510">
    <property type="entry name" value="REVERSE TRANSCRIPTASE DOMAIN-CONTAINING PROTEIN"/>
    <property type="match status" value="1"/>
</dbReference>
<dbReference type="Proteomes" id="UP000765509">
    <property type="component" value="Unassembled WGS sequence"/>
</dbReference>
<reference evidence="2" key="1">
    <citation type="submission" date="2021-03" db="EMBL/GenBank/DDBJ databases">
        <title>Draft genome sequence of rust myrtle Austropuccinia psidii MF-1, a brazilian biotype.</title>
        <authorList>
            <person name="Quecine M.C."/>
            <person name="Pachon D.M.R."/>
            <person name="Bonatelli M.L."/>
            <person name="Correr F.H."/>
            <person name="Franceschini L.M."/>
            <person name="Leite T.F."/>
            <person name="Margarido G.R.A."/>
            <person name="Almeida C.A."/>
            <person name="Ferrarezi J.A."/>
            <person name="Labate C.A."/>
        </authorList>
    </citation>
    <scope>NUCLEOTIDE SEQUENCE</scope>
    <source>
        <strain evidence="2">MF-1</strain>
    </source>
</reference>
<comment type="caution">
    <text evidence="2">The sequence shown here is derived from an EMBL/GenBank/DDBJ whole genome shotgun (WGS) entry which is preliminary data.</text>
</comment>
<organism evidence="2 3">
    <name type="scientific">Austropuccinia psidii MF-1</name>
    <dbReference type="NCBI Taxonomy" id="1389203"/>
    <lineage>
        <taxon>Eukaryota</taxon>
        <taxon>Fungi</taxon>
        <taxon>Dikarya</taxon>
        <taxon>Basidiomycota</taxon>
        <taxon>Pucciniomycotina</taxon>
        <taxon>Pucciniomycetes</taxon>
        <taxon>Pucciniales</taxon>
        <taxon>Sphaerophragmiaceae</taxon>
        <taxon>Austropuccinia</taxon>
    </lineage>
</organism>
<name>A0A9Q3EX07_9BASI</name>